<protein>
    <submittedName>
        <fullName evidence="2">VcgC</fullName>
    </submittedName>
</protein>
<evidence type="ECO:0000313" key="1">
    <source>
        <dbReference type="EMBL" id="AMF96032.1"/>
    </source>
</evidence>
<dbReference type="Proteomes" id="UP000057088">
    <property type="component" value="Chromosome 2"/>
</dbReference>
<evidence type="ECO:0000313" key="4">
    <source>
        <dbReference type="Proteomes" id="UP000254626"/>
    </source>
</evidence>
<reference evidence="2 4" key="3">
    <citation type="submission" date="2018-06" db="EMBL/GenBank/DDBJ databases">
        <authorList>
            <consortium name="Pathogen Informatics"/>
            <person name="Doyle S."/>
        </authorList>
    </citation>
    <scope>NUCLEOTIDE SEQUENCE [LARGE SCALE GENOMIC DNA]</scope>
    <source>
        <strain evidence="2 4">NCTC11327</strain>
    </source>
</reference>
<evidence type="ECO:0000313" key="3">
    <source>
        <dbReference type="Proteomes" id="UP000057088"/>
    </source>
</evidence>
<dbReference type="Pfam" id="PF11075">
    <property type="entry name" value="DUF2780"/>
    <property type="match status" value="1"/>
</dbReference>
<dbReference type="GeneID" id="29385358"/>
<accession>A0AAX2LJW6</accession>
<organism evidence="2 4">
    <name type="scientific">Vibrio fluvialis</name>
    <dbReference type="NCBI Taxonomy" id="676"/>
    <lineage>
        <taxon>Bacteria</taxon>
        <taxon>Pseudomonadati</taxon>
        <taxon>Pseudomonadota</taxon>
        <taxon>Gammaproteobacteria</taxon>
        <taxon>Vibrionales</taxon>
        <taxon>Vibrionaceae</taxon>
        <taxon>Vibrio</taxon>
    </lineage>
</organism>
<dbReference type="RefSeq" id="WP_020429109.1">
    <property type="nucleotide sequence ID" value="NZ_AP028128.1"/>
</dbReference>
<proteinExistence type="predicted"/>
<sequence>MKHSLVWTLMLGTVFSAPSYAFLNLGSSNDDLASMVSSTLSQAESNSALISQVTSQLPISDQQATGGVGALLSLAQNQLSDSNSAELSKLIPGMDQLTNLNLSGSKDMLSGIQSLESVNKVFEQLGLDSSMVSQFAPLLLQYLTGQGASEGLLSSLSSLWGA</sequence>
<dbReference type="EMBL" id="CP014035">
    <property type="protein sequence ID" value="AMF96032.1"/>
    <property type="molecule type" value="Genomic_DNA"/>
</dbReference>
<dbReference type="AlphaFoldDB" id="A0AAX2LJW6"/>
<dbReference type="Proteomes" id="UP000254626">
    <property type="component" value="Unassembled WGS sequence"/>
</dbReference>
<dbReference type="KEGG" id="vfl:AL536_22125"/>
<keyword evidence="3" id="KW-1185">Reference proteome</keyword>
<gene>
    <name evidence="1" type="ORF">AL536_22125</name>
    <name evidence="2" type="ORF">NCTC11327_00202</name>
</gene>
<name>A0AAX2LJW6_VIBFL</name>
<reference evidence="1" key="2">
    <citation type="submission" date="2018-01" db="EMBL/GenBank/DDBJ databases">
        <title>FDA dAtabase for Regulatory Grade micrObial Sequences (FDA-ARGOS): Supporting development and validation of Infectious Disease Dx tests.</title>
        <authorList>
            <person name="Hoffmann M."/>
            <person name="Allard M."/>
            <person name="Evans P."/>
            <person name="Brown E."/>
            <person name="Tallon L."/>
            <person name="Sadzewicz L."/>
            <person name="Sengamalay N."/>
            <person name="Ott S."/>
            <person name="Godinez A."/>
            <person name="Nagaraj S."/>
            <person name="Vyas G."/>
            <person name="Aluvathingal J."/>
            <person name="Nadendla S."/>
            <person name="Geyer C."/>
            <person name="Sichtig H."/>
        </authorList>
    </citation>
    <scope>NUCLEOTIDE SEQUENCE</scope>
    <source>
        <strain evidence="1">ATCC 33809</strain>
    </source>
</reference>
<reference evidence="3" key="1">
    <citation type="submission" date="2015-12" db="EMBL/GenBank/DDBJ databases">
        <title>FDA dAtabase for Regulatory Grade micrObial Sequences (FDA-ARGOS): Supporting development and validation of Infectious Disease Dx tests.</title>
        <authorList>
            <person name="Hoffmann M."/>
            <person name="Allard M."/>
            <person name="Evans P."/>
            <person name="Brown E."/>
            <person name="Tallon L.J."/>
            <person name="Sadzewicz L."/>
            <person name="Sengamalay N."/>
            <person name="Ott S."/>
            <person name="Godinez A."/>
            <person name="Nagaraj S."/>
            <person name="Vyas G."/>
            <person name="Aluvathingal J."/>
            <person name="Nadendla S."/>
            <person name="Geyer C."/>
            <person name="Sichtig H."/>
        </authorList>
    </citation>
    <scope>NUCLEOTIDE SEQUENCE [LARGE SCALE GENOMIC DNA]</scope>
    <source>
        <strain evidence="3">ATCC 33809</strain>
    </source>
</reference>
<evidence type="ECO:0000313" key="2">
    <source>
        <dbReference type="EMBL" id="SUP19570.1"/>
    </source>
</evidence>
<dbReference type="EMBL" id="UHIP01000001">
    <property type="protein sequence ID" value="SUP19570.1"/>
    <property type="molecule type" value="Genomic_DNA"/>
</dbReference>
<dbReference type="InterPro" id="IPR021302">
    <property type="entry name" value="DUF2780_VcgC/VcgE"/>
</dbReference>